<name>A0A8H3DHR8_9AGAM</name>
<evidence type="ECO:0000313" key="3">
    <source>
        <dbReference type="Proteomes" id="UP000663861"/>
    </source>
</evidence>
<proteinExistence type="predicted"/>
<dbReference type="PANTHER" id="PTHR10098:SF108">
    <property type="entry name" value="TETRATRICOPEPTIDE REPEAT PROTEIN 28"/>
    <property type="match status" value="1"/>
</dbReference>
<dbReference type="Pfam" id="PF12770">
    <property type="entry name" value="CHAT"/>
    <property type="match status" value="1"/>
</dbReference>
<dbReference type="EMBL" id="CAJMWY010004295">
    <property type="protein sequence ID" value="CAE6526942.1"/>
    <property type="molecule type" value="Genomic_DNA"/>
</dbReference>
<reference evidence="2" key="1">
    <citation type="submission" date="2021-01" db="EMBL/GenBank/DDBJ databases">
        <authorList>
            <person name="Kaushik A."/>
        </authorList>
    </citation>
    <scope>NUCLEOTIDE SEQUENCE</scope>
    <source>
        <strain evidence="2">AG4-RS23</strain>
    </source>
</reference>
<dbReference type="InterPro" id="IPR011990">
    <property type="entry name" value="TPR-like_helical_dom_sf"/>
</dbReference>
<dbReference type="Proteomes" id="UP000663861">
    <property type="component" value="Unassembled WGS sequence"/>
</dbReference>
<dbReference type="PANTHER" id="PTHR10098">
    <property type="entry name" value="RAPSYN-RELATED"/>
    <property type="match status" value="1"/>
</dbReference>
<gene>
    <name evidence="2" type="ORF">RDB_LOCUS166177</name>
</gene>
<dbReference type="SUPFAM" id="SSF81901">
    <property type="entry name" value="HCP-like"/>
    <property type="match status" value="1"/>
</dbReference>
<protein>
    <recommendedName>
        <fullName evidence="1">CHAT domain-containing protein</fullName>
    </recommendedName>
</protein>
<dbReference type="Gene3D" id="1.25.40.10">
    <property type="entry name" value="Tetratricopeptide repeat domain"/>
    <property type="match status" value="2"/>
</dbReference>
<accession>A0A8H3DHR8</accession>
<comment type="caution">
    <text evidence="2">The sequence shown here is derived from an EMBL/GenBank/DDBJ whole genome shotgun (WGS) entry which is preliminary data.</text>
</comment>
<evidence type="ECO:0000313" key="2">
    <source>
        <dbReference type="EMBL" id="CAE6526942.1"/>
    </source>
</evidence>
<dbReference type="InterPro" id="IPR024983">
    <property type="entry name" value="CHAT_dom"/>
</dbReference>
<organism evidence="2 3">
    <name type="scientific">Rhizoctonia solani</name>
    <dbReference type="NCBI Taxonomy" id="456999"/>
    <lineage>
        <taxon>Eukaryota</taxon>
        <taxon>Fungi</taxon>
        <taxon>Dikarya</taxon>
        <taxon>Basidiomycota</taxon>
        <taxon>Agaricomycotina</taxon>
        <taxon>Agaricomycetes</taxon>
        <taxon>Cantharellales</taxon>
        <taxon>Ceratobasidiaceae</taxon>
        <taxon>Rhizoctonia</taxon>
    </lineage>
</organism>
<evidence type="ECO:0000259" key="1">
    <source>
        <dbReference type="Pfam" id="PF12770"/>
    </source>
</evidence>
<dbReference type="AlphaFoldDB" id="A0A8H3DHR8"/>
<sequence length="1046" mass="117674">MATSRDVPAAENGSSSFELFRQGTEFWSSFLNSNIIDDLNKSIEYLVKSVSLLPDGDSRIPGRLDCLCSSCFARFERLGNLEDLNNAIEYETRAYRLTAEGDPDLPTRLRNLIIFHQYRFDHQDKQDDLSRSIDYATRAHSLAPEGHPDLPQSSTDLGNALMLRFRRVGNMEDLNAAMGYYTQACTLTSLEDPSLPERLVNLSTSYFDRHMSLGNLDDLELSIQYEIQARSLIPEGDLNVAERLSSLCVCYGQRFQRLRELNDADRAIDYGIQSCSLTPSGDPLLTERLRYLGIAYHERFVYLGELDDLNKSIQHKLHAYKVASKDFSQLPQLLCSLGASYHRRFSDVEDSSVDDVDHAIQYQEQAKSLYPKEHPDFHRCLSRLGSSYYSRFTRLNDVDDLNRSIENSFQAHSVTPIGDPSLAWQLSNIGSLFYTKFERSGNFDDLSNAIKYHKQAYAATPKHDPDFTLILRFLGICYEQKFQLLRDEASLNSALEYFRQGADSIGYPNSRIEAALSLARISIQNGIPGHLDAYKTAIELIPEVIWVGITVNNRYKTLEKLSNIAVEAASAAIASGQPELALEWLEQGRSIVWNQTLLLRSPLDDLRQDFPALADKLEKLGSELYYASSRRDSEFQEFAPKLATHEQVAQRHHQIAKEYADKISYIRGLPGYSNFMKPKKAIELVAAARTGPIVVINCHESRCDVLIISPGTSQVIHATLPSFTNKDARRLRRGLEKLLNGDHMRQRGIFLRWKPAEKQISFKQILATLWNRVVHPVLMLLRYKAQTDVEKLPHITWCTTGDLSFLPLHAAGVYEKPNASVSDYAISSYTPTLTALLNSAPSSYLEHSSLLTIGQHATPGHTPLPGTQEELAHIQKYAHTSIQQTQLTDHAATTEAVLSAMERHDWVHLACHASQNARNPTHSGLFLYDGILDLTAIMRKSFKNKGLAFLSACQTAKGDENLPEEAVHLASGLLTAGYTSVIASMWAVGDRDAPLVADRVYNHLLKDGRMHTQEIAKALHLAIIELRGKIGVEKYSHWTQFIHIGS</sequence>
<feature type="domain" description="CHAT" evidence="1">
    <location>
        <begin position="765"/>
        <end position="1046"/>
    </location>
</feature>